<gene>
    <name evidence="1" type="ORF">P154DRAFT_580480</name>
</gene>
<dbReference type="EMBL" id="ML977633">
    <property type="protein sequence ID" value="KAF1995770.1"/>
    <property type="molecule type" value="Genomic_DNA"/>
</dbReference>
<keyword evidence="2" id="KW-1185">Reference proteome</keyword>
<dbReference type="Proteomes" id="UP000799779">
    <property type="component" value="Unassembled WGS sequence"/>
</dbReference>
<reference evidence="1" key="1">
    <citation type="journal article" date="2020" name="Stud. Mycol.">
        <title>101 Dothideomycetes genomes: a test case for predicting lifestyles and emergence of pathogens.</title>
        <authorList>
            <person name="Haridas S."/>
            <person name="Albert R."/>
            <person name="Binder M."/>
            <person name="Bloem J."/>
            <person name="Labutti K."/>
            <person name="Salamov A."/>
            <person name="Andreopoulos B."/>
            <person name="Baker S."/>
            <person name="Barry K."/>
            <person name="Bills G."/>
            <person name="Bluhm B."/>
            <person name="Cannon C."/>
            <person name="Castanera R."/>
            <person name="Culley D."/>
            <person name="Daum C."/>
            <person name="Ezra D."/>
            <person name="Gonzalez J."/>
            <person name="Henrissat B."/>
            <person name="Kuo A."/>
            <person name="Liang C."/>
            <person name="Lipzen A."/>
            <person name="Lutzoni F."/>
            <person name="Magnuson J."/>
            <person name="Mondo S."/>
            <person name="Nolan M."/>
            <person name="Ohm R."/>
            <person name="Pangilinan J."/>
            <person name="Park H.-J."/>
            <person name="Ramirez L."/>
            <person name="Alfaro M."/>
            <person name="Sun H."/>
            <person name="Tritt A."/>
            <person name="Yoshinaga Y."/>
            <person name="Zwiers L.-H."/>
            <person name="Turgeon B."/>
            <person name="Goodwin S."/>
            <person name="Spatafora J."/>
            <person name="Crous P."/>
            <person name="Grigoriev I."/>
        </authorList>
    </citation>
    <scope>NUCLEOTIDE SEQUENCE</scope>
    <source>
        <strain evidence="1">CBS 123094</strain>
    </source>
</reference>
<protein>
    <submittedName>
        <fullName evidence="1">Uncharacterized protein</fullName>
    </submittedName>
</protein>
<proteinExistence type="predicted"/>
<evidence type="ECO:0000313" key="1">
    <source>
        <dbReference type="EMBL" id="KAF1995770.1"/>
    </source>
</evidence>
<name>A0A6A5W221_9PLEO</name>
<dbReference type="AlphaFoldDB" id="A0A6A5W221"/>
<evidence type="ECO:0000313" key="2">
    <source>
        <dbReference type="Proteomes" id="UP000799779"/>
    </source>
</evidence>
<accession>A0A6A5W221</accession>
<organism evidence="1 2">
    <name type="scientific">Amniculicola lignicola CBS 123094</name>
    <dbReference type="NCBI Taxonomy" id="1392246"/>
    <lineage>
        <taxon>Eukaryota</taxon>
        <taxon>Fungi</taxon>
        <taxon>Dikarya</taxon>
        <taxon>Ascomycota</taxon>
        <taxon>Pezizomycotina</taxon>
        <taxon>Dothideomycetes</taxon>
        <taxon>Pleosporomycetidae</taxon>
        <taxon>Pleosporales</taxon>
        <taxon>Amniculicolaceae</taxon>
        <taxon>Amniculicola</taxon>
    </lineage>
</organism>
<sequence>MAASRDSQTLKLEHRTTNDTVCSLRTILEFNMIIVVLTPVGSWPADIKASLLPHPTDDHLSADPGFSHDSTRRKWHSTLDAEISEQGHAKPSYLNKRIRTRVESESQCTRFGE</sequence>